<dbReference type="AlphaFoldDB" id="A0A0M3AVX1"/>
<evidence type="ECO:0000256" key="1">
    <source>
        <dbReference type="SAM" id="MobiDB-lite"/>
    </source>
</evidence>
<evidence type="ECO:0000313" key="3">
    <source>
        <dbReference type="EMBL" id="KKW93066.1"/>
    </source>
</evidence>
<name>A0A0M3AVX1_9SPHN</name>
<keyword evidence="2" id="KW-0812">Transmembrane</keyword>
<gene>
    <name evidence="3" type="ORF">YP76_07750</name>
</gene>
<reference evidence="3 4" key="1">
    <citation type="submission" date="2015-04" db="EMBL/GenBank/DDBJ databases">
        <title>Genome sequence of aromatic hydrocarbons-degrading Sphingobium chungbukense DJ77.</title>
        <authorList>
            <person name="Kim Y.-C."/>
            <person name="Chae J.-C."/>
        </authorList>
    </citation>
    <scope>NUCLEOTIDE SEQUENCE [LARGE SCALE GENOMIC DNA]</scope>
    <source>
        <strain evidence="3 4">DJ77</strain>
    </source>
</reference>
<feature type="compositionally biased region" description="Basic and acidic residues" evidence="1">
    <location>
        <begin position="20"/>
        <end position="29"/>
    </location>
</feature>
<feature type="region of interest" description="Disordered" evidence="1">
    <location>
        <begin position="1"/>
        <end position="29"/>
    </location>
</feature>
<keyword evidence="2" id="KW-1133">Transmembrane helix</keyword>
<proteinExistence type="predicted"/>
<accession>A0A0M3AVX1</accession>
<evidence type="ECO:0000256" key="2">
    <source>
        <dbReference type="SAM" id="Phobius"/>
    </source>
</evidence>
<evidence type="ECO:0000313" key="4">
    <source>
        <dbReference type="Proteomes" id="UP000033874"/>
    </source>
</evidence>
<dbReference type="PATRIC" id="fig|56193.3.peg.1597"/>
<feature type="transmembrane region" description="Helical" evidence="2">
    <location>
        <begin position="56"/>
        <end position="74"/>
    </location>
</feature>
<dbReference type="Proteomes" id="UP000033874">
    <property type="component" value="Unassembled WGS sequence"/>
</dbReference>
<dbReference type="EMBL" id="LBIC01000003">
    <property type="protein sequence ID" value="KKW93066.1"/>
    <property type="molecule type" value="Genomic_DNA"/>
</dbReference>
<comment type="caution">
    <text evidence="3">The sequence shown here is derived from an EMBL/GenBank/DDBJ whole genome shotgun (WGS) entry which is preliminary data.</text>
</comment>
<keyword evidence="2" id="KW-0472">Membrane</keyword>
<sequence>MIDLSPQPRDKGSGTAHPAPRHDAVDRNGKEDRSSLAWWRHSHIWAETAIQRLSRWAGPVALALTLGLLGWWIIH</sequence>
<protein>
    <submittedName>
        <fullName evidence="3">Uncharacterized protein</fullName>
    </submittedName>
</protein>
<dbReference type="STRING" id="56193.YP76_07750"/>
<dbReference type="RefSeq" id="WP_046763283.1">
    <property type="nucleotide sequence ID" value="NZ_LBIC01000003.1"/>
</dbReference>
<organism evidence="3 4">
    <name type="scientific">Sphingobium chungbukense</name>
    <dbReference type="NCBI Taxonomy" id="56193"/>
    <lineage>
        <taxon>Bacteria</taxon>
        <taxon>Pseudomonadati</taxon>
        <taxon>Pseudomonadota</taxon>
        <taxon>Alphaproteobacteria</taxon>
        <taxon>Sphingomonadales</taxon>
        <taxon>Sphingomonadaceae</taxon>
        <taxon>Sphingobium</taxon>
    </lineage>
</organism>
<keyword evidence="4" id="KW-1185">Reference proteome</keyword>